<evidence type="ECO:0000256" key="6">
    <source>
        <dbReference type="ARBA" id="ARBA00023136"/>
    </source>
</evidence>
<keyword evidence="4 7" id="KW-0812">Transmembrane</keyword>
<dbReference type="AlphaFoldDB" id="A0A3N0V124"/>
<dbReference type="PANTHER" id="PTHR33452:SF19">
    <property type="entry name" value="DOXX FAMILY PROTEIN"/>
    <property type="match status" value="1"/>
</dbReference>
<evidence type="ECO:0000256" key="4">
    <source>
        <dbReference type="ARBA" id="ARBA00022692"/>
    </source>
</evidence>
<dbReference type="InParanoid" id="A0A3N0V124"/>
<evidence type="ECO:0000256" key="1">
    <source>
        <dbReference type="ARBA" id="ARBA00004651"/>
    </source>
</evidence>
<feature type="transmembrane region" description="Helical" evidence="7">
    <location>
        <begin position="93"/>
        <end position="111"/>
    </location>
</feature>
<feature type="transmembrane region" description="Helical" evidence="7">
    <location>
        <begin position="61"/>
        <end position="86"/>
    </location>
</feature>
<evidence type="ECO:0000256" key="7">
    <source>
        <dbReference type="SAM" id="Phobius"/>
    </source>
</evidence>
<dbReference type="RefSeq" id="WP_123212818.1">
    <property type="nucleotide sequence ID" value="NZ_RJVO01000009.1"/>
</dbReference>
<organism evidence="8 9">
    <name type="scientific">Stagnimonas aquatica</name>
    <dbReference type="NCBI Taxonomy" id="2689987"/>
    <lineage>
        <taxon>Bacteria</taxon>
        <taxon>Pseudomonadati</taxon>
        <taxon>Pseudomonadota</taxon>
        <taxon>Gammaproteobacteria</taxon>
        <taxon>Nevskiales</taxon>
        <taxon>Nevskiaceae</taxon>
        <taxon>Stagnimonas</taxon>
    </lineage>
</organism>
<dbReference type="Proteomes" id="UP000282106">
    <property type="component" value="Unassembled WGS sequence"/>
</dbReference>
<gene>
    <name evidence="8" type="ORF">ED208_15410</name>
</gene>
<comment type="subcellular location">
    <subcellularLocation>
        <location evidence="1">Cell membrane</location>
        <topology evidence="1">Multi-pass membrane protein</topology>
    </subcellularLocation>
</comment>
<keyword evidence="9" id="KW-1185">Reference proteome</keyword>
<evidence type="ECO:0000313" key="8">
    <source>
        <dbReference type="EMBL" id="ROH86423.1"/>
    </source>
</evidence>
<proteinExistence type="inferred from homology"/>
<evidence type="ECO:0000256" key="3">
    <source>
        <dbReference type="ARBA" id="ARBA00022475"/>
    </source>
</evidence>
<comment type="similarity">
    <text evidence="2">Belongs to the DoxX family.</text>
</comment>
<evidence type="ECO:0000256" key="2">
    <source>
        <dbReference type="ARBA" id="ARBA00006679"/>
    </source>
</evidence>
<dbReference type="PANTHER" id="PTHR33452">
    <property type="entry name" value="OXIDOREDUCTASE CATD-RELATED"/>
    <property type="match status" value="1"/>
</dbReference>
<dbReference type="InterPro" id="IPR032808">
    <property type="entry name" value="DoxX"/>
</dbReference>
<keyword evidence="5 7" id="KW-1133">Transmembrane helix</keyword>
<keyword evidence="3" id="KW-1003">Cell membrane</keyword>
<dbReference type="EMBL" id="RJVO01000009">
    <property type="protein sequence ID" value="ROH86423.1"/>
    <property type="molecule type" value="Genomic_DNA"/>
</dbReference>
<name>A0A3N0V124_9GAMM</name>
<dbReference type="Pfam" id="PF07681">
    <property type="entry name" value="DoxX"/>
    <property type="match status" value="1"/>
</dbReference>
<dbReference type="InterPro" id="IPR051907">
    <property type="entry name" value="DoxX-like_oxidoreductase"/>
</dbReference>
<sequence length="206" mass="22620">MKPLVIAQRLQQGLDASRAADWLAPLLLRLYLAPVMWMAGWNKAMGFADTVEWFGNADWGLGLPFPTLMAGLAIGAELGGAISLLLGLGLRWMTLPMMATMLVAIFTVHWHNGWLAISEGMGLFATERTLEATAALARAKELLMQSGEYEELTRHGSLVVLNNGVEFAVTYLVMLLTLFFTGAGRYLSLDYWLRRRLDASAAVKSA</sequence>
<reference evidence="8 9" key="1">
    <citation type="submission" date="2018-10" db="EMBL/GenBank/DDBJ databases">
        <authorList>
            <person name="Chen W.-M."/>
        </authorList>
    </citation>
    <scope>NUCLEOTIDE SEQUENCE [LARGE SCALE GENOMIC DNA]</scope>
    <source>
        <strain evidence="8 9">THS-13</strain>
    </source>
</reference>
<comment type="caution">
    <text evidence="8">The sequence shown here is derived from an EMBL/GenBank/DDBJ whole genome shotgun (WGS) entry which is preliminary data.</text>
</comment>
<dbReference type="GO" id="GO:0005886">
    <property type="term" value="C:plasma membrane"/>
    <property type="evidence" value="ECO:0007669"/>
    <property type="project" value="UniProtKB-SubCell"/>
</dbReference>
<accession>A0A3N0V124</accession>
<evidence type="ECO:0000313" key="9">
    <source>
        <dbReference type="Proteomes" id="UP000282106"/>
    </source>
</evidence>
<protein>
    <submittedName>
        <fullName evidence="8">DoxX family protein</fullName>
    </submittedName>
</protein>
<feature type="transmembrane region" description="Helical" evidence="7">
    <location>
        <begin position="168"/>
        <end position="187"/>
    </location>
</feature>
<evidence type="ECO:0000256" key="5">
    <source>
        <dbReference type="ARBA" id="ARBA00022989"/>
    </source>
</evidence>
<keyword evidence="6 7" id="KW-0472">Membrane</keyword>
<feature type="transmembrane region" description="Helical" evidence="7">
    <location>
        <begin position="20"/>
        <end position="41"/>
    </location>
</feature>